<accession>A0ABN0WNS7</accession>
<protein>
    <submittedName>
        <fullName evidence="2">Uncharacterized protein</fullName>
    </submittedName>
</protein>
<dbReference type="Proteomes" id="UP001501822">
    <property type="component" value="Unassembled WGS sequence"/>
</dbReference>
<reference evidence="2 3" key="1">
    <citation type="journal article" date="2019" name="Int. J. Syst. Evol. Microbiol.">
        <title>The Global Catalogue of Microorganisms (GCM) 10K type strain sequencing project: providing services to taxonomists for standard genome sequencing and annotation.</title>
        <authorList>
            <consortium name="The Broad Institute Genomics Platform"/>
            <consortium name="The Broad Institute Genome Sequencing Center for Infectious Disease"/>
            <person name="Wu L."/>
            <person name="Ma J."/>
        </authorList>
    </citation>
    <scope>NUCLEOTIDE SEQUENCE [LARGE SCALE GENOMIC DNA]</scope>
    <source>
        <strain evidence="2 3">JCM 3146</strain>
    </source>
</reference>
<feature type="compositionally biased region" description="Basic and acidic residues" evidence="1">
    <location>
        <begin position="23"/>
        <end position="34"/>
    </location>
</feature>
<comment type="caution">
    <text evidence="2">The sequence shown here is derived from an EMBL/GenBank/DDBJ whole genome shotgun (WGS) entry which is preliminary data.</text>
</comment>
<gene>
    <name evidence="2" type="ORF">GCM10010151_35590</name>
</gene>
<organism evidence="2 3">
    <name type="scientific">Actinoallomurus spadix</name>
    <dbReference type="NCBI Taxonomy" id="79912"/>
    <lineage>
        <taxon>Bacteria</taxon>
        <taxon>Bacillati</taxon>
        <taxon>Actinomycetota</taxon>
        <taxon>Actinomycetes</taxon>
        <taxon>Streptosporangiales</taxon>
        <taxon>Thermomonosporaceae</taxon>
        <taxon>Actinoallomurus</taxon>
    </lineage>
</organism>
<name>A0ABN0WNS7_9ACTN</name>
<keyword evidence="3" id="KW-1185">Reference proteome</keyword>
<evidence type="ECO:0000256" key="1">
    <source>
        <dbReference type="SAM" id="MobiDB-lite"/>
    </source>
</evidence>
<sequence length="53" mass="5919">MASLRRSPGLETCRQESPVSEQTFRDRQDAEHAPADPLTRHRGRNTPMRGGTG</sequence>
<dbReference type="EMBL" id="BAAABM010000029">
    <property type="protein sequence ID" value="GAA0342871.1"/>
    <property type="molecule type" value="Genomic_DNA"/>
</dbReference>
<proteinExistence type="predicted"/>
<evidence type="ECO:0000313" key="2">
    <source>
        <dbReference type="EMBL" id="GAA0342871.1"/>
    </source>
</evidence>
<feature type="region of interest" description="Disordered" evidence="1">
    <location>
        <begin position="1"/>
        <end position="53"/>
    </location>
</feature>
<evidence type="ECO:0000313" key="3">
    <source>
        <dbReference type="Proteomes" id="UP001501822"/>
    </source>
</evidence>